<organism evidence="1 2">
    <name type="scientific">Gigaspora margarita</name>
    <dbReference type="NCBI Taxonomy" id="4874"/>
    <lineage>
        <taxon>Eukaryota</taxon>
        <taxon>Fungi</taxon>
        <taxon>Fungi incertae sedis</taxon>
        <taxon>Mucoromycota</taxon>
        <taxon>Glomeromycotina</taxon>
        <taxon>Glomeromycetes</taxon>
        <taxon>Diversisporales</taxon>
        <taxon>Gigasporaceae</taxon>
        <taxon>Gigaspora</taxon>
    </lineage>
</organism>
<dbReference type="EMBL" id="CAJVQB010037721">
    <property type="protein sequence ID" value="CAG8825510.1"/>
    <property type="molecule type" value="Genomic_DNA"/>
</dbReference>
<evidence type="ECO:0000313" key="1">
    <source>
        <dbReference type="EMBL" id="CAG8825510.1"/>
    </source>
</evidence>
<evidence type="ECO:0000313" key="2">
    <source>
        <dbReference type="Proteomes" id="UP000789901"/>
    </source>
</evidence>
<dbReference type="Proteomes" id="UP000789901">
    <property type="component" value="Unassembled WGS sequence"/>
</dbReference>
<sequence length="140" mass="17032">MVQFEKTIIPICLSIESEQLEPKQHKPKQSESQYSKEYRQLNNFIDTIIFENYHELRVDGSIDCMIRNSQLSVDFKLQLQTKRNMIYFYFDYVRQINEADYEHDLRELREEILKDKILHVDLINNLVQLIDKRIDEEFDL</sequence>
<reference evidence="1 2" key="1">
    <citation type="submission" date="2021-06" db="EMBL/GenBank/DDBJ databases">
        <authorList>
            <person name="Kallberg Y."/>
            <person name="Tangrot J."/>
            <person name="Rosling A."/>
        </authorList>
    </citation>
    <scope>NUCLEOTIDE SEQUENCE [LARGE SCALE GENOMIC DNA]</scope>
    <source>
        <strain evidence="1 2">120-4 pot B 10/14</strain>
    </source>
</reference>
<name>A0ABN7WDD8_GIGMA</name>
<proteinExistence type="predicted"/>
<keyword evidence="2" id="KW-1185">Reference proteome</keyword>
<accession>A0ABN7WDD8</accession>
<gene>
    <name evidence="1" type="ORF">GMARGA_LOCUS28865</name>
</gene>
<comment type="caution">
    <text evidence="1">The sequence shown here is derived from an EMBL/GenBank/DDBJ whole genome shotgun (WGS) entry which is preliminary data.</text>
</comment>
<protein>
    <submittedName>
        <fullName evidence="1">26452_t:CDS:1</fullName>
    </submittedName>
</protein>